<comment type="catalytic activity">
    <reaction evidence="1 6">
        <text>a myo-inositol phosphate + H2O = myo-inositol + phosphate</text>
        <dbReference type="Rhea" id="RHEA:24056"/>
        <dbReference type="ChEBI" id="CHEBI:15377"/>
        <dbReference type="ChEBI" id="CHEBI:17268"/>
        <dbReference type="ChEBI" id="CHEBI:43474"/>
        <dbReference type="ChEBI" id="CHEBI:84139"/>
        <dbReference type="EC" id="3.1.3.25"/>
    </reaction>
</comment>
<dbReference type="Gene3D" id="3.40.190.80">
    <property type="match status" value="1"/>
</dbReference>
<dbReference type="GO" id="GO:0007165">
    <property type="term" value="P:signal transduction"/>
    <property type="evidence" value="ECO:0007669"/>
    <property type="project" value="TreeGrafter"/>
</dbReference>
<dbReference type="InterPro" id="IPR000760">
    <property type="entry name" value="Inositol_monophosphatase-like"/>
</dbReference>
<dbReference type="AlphaFoldDB" id="A0AAC9L7Q5"/>
<dbReference type="InterPro" id="IPR020550">
    <property type="entry name" value="Inositol_monophosphatase_CS"/>
</dbReference>
<dbReference type="PANTHER" id="PTHR20854:SF4">
    <property type="entry name" value="INOSITOL-1-MONOPHOSPHATASE-RELATED"/>
    <property type="match status" value="1"/>
</dbReference>
<dbReference type="GO" id="GO:0046872">
    <property type="term" value="F:metal ion binding"/>
    <property type="evidence" value="ECO:0007669"/>
    <property type="project" value="UniProtKB-KW"/>
</dbReference>
<dbReference type="CDD" id="cd01639">
    <property type="entry name" value="IMPase"/>
    <property type="match status" value="1"/>
</dbReference>
<dbReference type="GO" id="GO:0046854">
    <property type="term" value="P:phosphatidylinositol phosphate biosynthetic process"/>
    <property type="evidence" value="ECO:0007669"/>
    <property type="project" value="InterPro"/>
</dbReference>
<dbReference type="Gene3D" id="3.30.540.10">
    <property type="entry name" value="Fructose-1,6-Bisphosphatase, subunit A, domain 1"/>
    <property type="match status" value="1"/>
</dbReference>
<feature type="binding site" evidence="5">
    <location>
        <position position="66"/>
    </location>
    <ligand>
        <name>Mg(2+)</name>
        <dbReference type="ChEBI" id="CHEBI:18420"/>
        <label>1</label>
        <note>catalytic</note>
    </ligand>
</feature>
<protein>
    <recommendedName>
        <fullName evidence="6">Inositol-1-monophosphatase</fullName>
        <ecNumber evidence="6">3.1.3.25</ecNumber>
    </recommendedName>
</protein>
<evidence type="ECO:0000256" key="5">
    <source>
        <dbReference type="PIRSR" id="PIRSR600760-2"/>
    </source>
</evidence>
<dbReference type="EC" id="3.1.3.25" evidence="6"/>
<name>A0AAC9L7Q5_9PSEU</name>
<dbReference type="SUPFAM" id="SSF56655">
    <property type="entry name" value="Carbohydrate phosphatase"/>
    <property type="match status" value="1"/>
</dbReference>
<dbReference type="GO" id="GO:0006020">
    <property type="term" value="P:inositol metabolic process"/>
    <property type="evidence" value="ECO:0007669"/>
    <property type="project" value="TreeGrafter"/>
</dbReference>
<keyword evidence="4 5" id="KW-0460">Magnesium</keyword>
<evidence type="ECO:0000256" key="3">
    <source>
        <dbReference type="ARBA" id="ARBA00022723"/>
    </source>
</evidence>
<keyword evidence="3 5" id="KW-0479">Metal-binding</keyword>
<dbReference type="RefSeq" id="WP_198042900.1">
    <property type="nucleotide sequence ID" value="NZ_CP016076.1"/>
</dbReference>
<feature type="binding site" evidence="5">
    <location>
        <position position="87"/>
    </location>
    <ligand>
        <name>Mg(2+)</name>
        <dbReference type="ChEBI" id="CHEBI:18420"/>
        <label>1</label>
        <note>catalytic</note>
    </ligand>
</feature>
<feature type="binding site" evidence="5">
    <location>
        <position position="86"/>
    </location>
    <ligand>
        <name>Mg(2+)</name>
        <dbReference type="ChEBI" id="CHEBI:18420"/>
        <label>1</label>
        <note>catalytic</note>
    </ligand>
</feature>
<keyword evidence="8" id="KW-1185">Reference proteome</keyword>
<proteinExistence type="inferred from homology"/>
<evidence type="ECO:0000256" key="2">
    <source>
        <dbReference type="ARBA" id="ARBA00001946"/>
    </source>
</evidence>
<keyword evidence="6 7" id="KW-0378">Hydrolase</keyword>
<sequence>MKSLTDLASIADEAISIAGSLLAHGAPGVVSAKSDRDLVSELDLEIERRVRKFLAEQTPECGFLGEEEGGRGVDYEHGDFWAFDPIDGTSNFTHGLPLCATSLALIRRGSPAVGVIDAPFLSRRYRAVKSEGSTLNGERIRVSDTDDPAQAIVSIGDYATGVESAQKNSFRFALTQRLVAVVERVRMFGSAALDLAFVADGSTDAMVMTSNKTWDTAAGVLIAAEAGATLTDIEGAAYTLTSNSVIARTPKLVLPIGR</sequence>
<dbReference type="PROSITE" id="PS00630">
    <property type="entry name" value="IMP_2"/>
    <property type="match status" value="1"/>
</dbReference>
<dbReference type="PRINTS" id="PR00377">
    <property type="entry name" value="IMPHPHTASES"/>
</dbReference>
<organism evidence="7 8">
    <name type="scientific">Actinoalloteichus fjordicus</name>
    <dbReference type="NCBI Taxonomy" id="1612552"/>
    <lineage>
        <taxon>Bacteria</taxon>
        <taxon>Bacillati</taxon>
        <taxon>Actinomycetota</taxon>
        <taxon>Actinomycetes</taxon>
        <taxon>Pseudonocardiales</taxon>
        <taxon>Pseudonocardiaceae</taxon>
        <taxon>Actinoalloteichus</taxon>
    </lineage>
</organism>
<feature type="binding site" evidence="5">
    <location>
        <position position="84"/>
    </location>
    <ligand>
        <name>Mg(2+)</name>
        <dbReference type="ChEBI" id="CHEBI:18420"/>
        <label>1</label>
        <note>catalytic</note>
    </ligand>
</feature>
<feature type="binding site" evidence="5">
    <location>
        <position position="215"/>
    </location>
    <ligand>
        <name>Mg(2+)</name>
        <dbReference type="ChEBI" id="CHEBI:18420"/>
        <label>1</label>
        <note>catalytic</note>
    </ligand>
</feature>
<evidence type="ECO:0000256" key="6">
    <source>
        <dbReference type="RuleBase" id="RU364068"/>
    </source>
</evidence>
<evidence type="ECO:0000313" key="8">
    <source>
        <dbReference type="Proteomes" id="UP000185511"/>
    </source>
</evidence>
<dbReference type="InterPro" id="IPR033942">
    <property type="entry name" value="IMPase"/>
</dbReference>
<reference evidence="8" key="1">
    <citation type="submission" date="2016-06" db="EMBL/GenBank/DDBJ databases">
        <title>Complete genome sequence of Actinoalloteichus fjordicus DSM 46855 (=ADI127-17), type strain of the new species Actinoalloteichus fjordicus.</title>
        <authorList>
            <person name="Ruckert C."/>
            <person name="Nouioui I."/>
            <person name="Willmese J."/>
            <person name="van Wezel G."/>
            <person name="Klenk H.-P."/>
            <person name="Kalinowski J."/>
            <person name="Zotchev S.B."/>
        </authorList>
    </citation>
    <scope>NUCLEOTIDE SEQUENCE [LARGE SCALE GENOMIC DNA]</scope>
    <source>
        <strain evidence="8">ADI127-7</strain>
    </source>
</reference>
<dbReference type="GO" id="GO:0008934">
    <property type="term" value="F:inositol monophosphate 1-phosphatase activity"/>
    <property type="evidence" value="ECO:0007669"/>
    <property type="project" value="InterPro"/>
</dbReference>
<dbReference type="KEGG" id="acad:UA74_01740"/>
<dbReference type="Proteomes" id="UP000185511">
    <property type="component" value="Chromosome"/>
</dbReference>
<dbReference type="PANTHER" id="PTHR20854">
    <property type="entry name" value="INOSITOL MONOPHOSPHATASE"/>
    <property type="match status" value="1"/>
</dbReference>
<dbReference type="Pfam" id="PF00459">
    <property type="entry name" value="Inositol_P"/>
    <property type="match status" value="1"/>
</dbReference>
<gene>
    <name evidence="7" type="ORF">UA74_01740</name>
</gene>
<evidence type="ECO:0000313" key="7">
    <source>
        <dbReference type="EMBL" id="APU12436.1"/>
    </source>
</evidence>
<comment type="cofactor">
    <cofactor evidence="2 5 6">
        <name>Mg(2+)</name>
        <dbReference type="ChEBI" id="CHEBI:18420"/>
    </cofactor>
</comment>
<evidence type="ECO:0000256" key="4">
    <source>
        <dbReference type="ARBA" id="ARBA00022842"/>
    </source>
</evidence>
<accession>A0AAC9L7Q5</accession>
<comment type="similarity">
    <text evidence="6">Belongs to the inositol monophosphatase superfamily.</text>
</comment>
<evidence type="ECO:0000256" key="1">
    <source>
        <dbReference type="ARBA" id="ARBA00001033"/>
    </source>
</evidence>
<dbReference type="EMBL" id="CP016076">
    <property type="protein sequence ID" value="APU12436.1"/>
    <property type="molecule type" value="Genomic_DNA"/>
</dbReference>